<accession>A0A0G1CNB4</accession>
<dbReference type="AlphaFoldDB" id="A0A0G1CNB4"/>
<evidence type="ECO:0000256" key="1">
    <source>
        <dbReference type="SAM" id="MobiDB-lite"/>
    </source>
</evidence>
<reference evidence="2 3" key="1">
    <citation type="journal article" date="2015" name="Nature">
        <title>rRNA introns, odd ribosomes, and small enigmatic genomes across a large radiation of phyla.</title>
        <authorList>
            <person name="Brown C.T."/>
            <person name="Hug L.A."/>
            <person name="Thomas B.C."/>
            <person name="Sharon I."/>
            <person name="Castelle C.J."/>
            <person name="Singh A."/>
            <person name="Wilkins M.J."/>
            <person name="Williams K.H."/>
            <person name="Banfield J.F."/>
        </authorList>
    </citation>
    <scope>NUCLEOTIDE SEQUENCE [LARGE SCALE GENOMIC DNA]</scope>
</reference>
<name>A0A0G1CNB4_9BACT</name>
<proteinExistence type="predicted"/>
<protein>
    <submittedName>
        <fullName evidence="2">Uncharacterized protein</fullName>
    </submittedName>
</protein>
<gene>
    <name evidence="2" type="ORF">UV61_C0003G0088</name>
</gene>
<sequence>MKKIFQLMVLMAFLFAGLVIVKSSAAYEFPIPELGNCRDRAECHLFCDVPQNKAACWSYSVYGVKNDVLGDEAPEQKLTTTTGITFPIAELGNCANVADCKAFCSQSQNQPTCKSFGQAHGLFKKDRLVELAKTELSCSSVTECREVCQQEANQEKCQEFTKRMGLKQTNENQTLELAKTELGCTNREDCRKLCNLPQNHDKCAAFGRKFNQNDDRTRKEALIELGKTELGCDSLAACRTFCSQAENREKCASFSKRMGVGVREKIKEQGNCSTIAECRKICDEHPDKCPSFPKQKLERGQEKLPLPSGIRTDTPTFLAPPVRSDTKPTTSDFTESTPDRNTDTEEGFGF</sequence>
<feature type="region of interest" description="Disordered" evidence="1">
    <location>
        <begin position="293"/>
        <end position="350"/>
    </location>
</feature>
<organism evidence="2 3">
    <name type="scientific">Candidatus Gottesmanbacteria bacterium GW2011_GWB1_43_11</name>
    <dbReference type="NCBI Taxonomy" id="1618446"/>
    <lineage>
        <taxon>Bacteria</taxon>
        <taxon>Candidatus Gottesmaniibacteriota</taxon>
    </lineage>
</organism>
<evidence type="ECO:0000313" key="2">
    <source>
        <dbReference type="EMBL" id="KKS87235.1"/>
    </source>
</evidence>
<dbReference type="Proteomes" id="UP000034050">
    <property type="component" value="Unassembled WGS sequence"/>
</dbReference>
<dbReference type="EMBL" id="LCFD01000003">
    <property type="protein sequence ID" value="KKS87235.1"/>
    <property type="molecule type" value="Genomic_DNA"/>
</dbReference>
<feature type="compositionally biased region" description="Polar residues" evidence="1">
    <location>
        <begin position="327"/>
        <end position="336"/>
    </location>
</feature>
<evidence type="ECO:0000313" key="3">
    <source>
        <dbReference type="Proteomes" id="UP000034050"/>
    </source>
</evidence>
<comment type="caution">
    <text evidence="2">The sequence shown here is derived from an EMBL/GenBank/DDBJ whole genome shotgun (WGS) entry which is preliminary data.</text>
</comment>